<sequence>MIGEKQIPIVSVIVPILNEEKYISSFLESLEQQDYAAENMEIFLVDGQSTDRTRSLIEDFQASSILNITLIDNPDKIQSSAMNLGIKHSVGKYIIRLDAHTIYESNYIRSCVELLDTRDVANVGFYLVTRGKGKVGGSIAKALSSPFGVGSSQFRISREEIDTDTVPFGAFRRDIFQEVGLFNEYLACNEDNDINSRIRSKGYKILLSNKSFASYFCRDTLTSLGKMAIRNGKWNVYSLYYSHQSMSIKYFIPFFFVAALVGSALLSTVFPFMGMMFALVLLSYMSVNSYFSSKLADNGAEFFRLLMIFFTFHFCYGVGSMIGIVGYIEKVIRKQPKFKALEIIGGGVKYLDRFYSILPISGLVIRNEVVI</sequence>
<keyword evidence="4" id="KW-1133">Transmembrane helix</keyword>
<accession>A0A1Q8E7W4</accession>
<feature type="domain" description="Glycosyltransferase 2-like" evidence="5">
    <location>
        <begin position="11"/>
        <end position="179"/>
    </location>
</feature>
<reference evidence="7" key="1">
    <citation type="submission" date="2016-12" db="EMBL/GenBank/DDBJ databases">
        <authorList>
            <person name="Gulvik C.A."/>
        </authorList>
    </citation>
    <scope>NUCLEOTIDE SEQUENCE [LARGE SCALE GENOMIC DNA]</scope>
    <source>
        <strain evidence="7">NED12-00049-6B</strain>
    </source>
</reference>
<gene>
    <name evidence="6" type="ORF">BU202_05300</name>
</gene>
<dbReference type="PANTHER" id="PTHR43630">
    <property type="entry name" value="POLY-BETA-1,6-N-ACETYL-D-GLUCOSAMINE SYNTHASE"/>
    <property type="match status" value="1"/>
</dbReference>
<evidence type="ECO:0000259" key="5">
    <source>
        <dbReference type="Pfam" id="PF00535"/>
    </source>
</evidence>
<keyword evidence="4" id="KW-0472">Membrane</keyword>
<keyword evidence="4" id="KW-0812">Transmembrane</keyword>
<dbReference type="Proteomes" id="UP000186890">
    <property type="component" value="Unassembled WGS sequence"/>
</dbReference>
<dbReference type="OrthoDB" id="396512at2"/>
<keyword evidence="3" id="KW-0808">Transferase</keyword>
<dbReference type="SUPFAM" id="SSF53448">
    <property type="entry name" value="Nucleotide-diphospho-sugar transferases"/>
    <property type="match status" value="1"/>
</dbReference>
<evidence type="ECO:0000256" key="2">
    <source>
        <dbReference type="ARBA" id="ARBA00022676"/>
    </source>
</evidence>
<dbReference type="GO" id="GO:0016757">
    <property type="term" value="F:glycosyltransferase activity"/>
    <property type="evidence" value="ECO:0007669"/>
    <property type="project" value="UniProtKB-KW"/>
</dbReference>
<keyword evidence="7" id="KW-1185">Reference proteome</keyword>
<organism evidence="6 7">
    <name type="scientific">Streptococcus cuniculi</name>
    <dbReference type="NCBI Taxonomy" id="1432788"/>
    <lineage>
        <taxon>Bacteria</taxon>
        <taxon>Bacillati</taxon>
        <taxon>Bacillota</taxon>
        <taxon>Bacilli</taxon>
        <taxon>Lactobacillales</taxon>
        <taxon>Streptococcaceae</taxon>
        <taxon>Streptococcus</taxon>
    </lineage>
</organism>
<dbReference type="AlphaFoldDB" id="A0A1Q8E7W4"/>
<name>A0A1Q8E7W4_9STRE</name>
<comment type="caution">
    <text evidence="6">The sequence shown here is derived from an EMBL/GenBank/DDBJ whole genome shotgun (WGS) entry which is preliminary data.</text>
</comment>
<evidence type="ECO:0000256" key="1">
    <source>
        <dbReference type="ARBA" id="ARBA00006739"/>
    </source>
</evidence>
<feature type="transmembrane region" description="Helical" evidence="4">
    <location>
        <begin position="302"/>
        <end position="328"/>
    </location>
</feature>
<comment type="similarity">
    <text evidence="1">Belongs to the glycosyltransferase 2 family.</text>
</comment>
<dbReference type="InterPro" id="IPR029044">
    <property type="entry name" value="Nucleotide-diphossugar_trans"/>
</dbReference>
<evidence type="ECO:0000256" key="3">
    <source>
        <dbReference type="ARBA" id="ARBA00022679"/>
    </source>
</evidence>
<keyword evidence="2" id="KW-0328">Glycosyltransferase</keyword>
<evidence type="ECO:0000313" key="7">
    <source>
        <dbReference type="Proteomes" id="UP000186890"/>
    </source>
</evidence>
<dbReference type="EMBL" id="MSJM01000004">
    <property type="protein sequence ID" value="OLF47881.1"/>
    <property type="molecule type" value="Genomic_DNA"/>
</dbReference>
<dbReference type="Gene3D" id="3.90.550.10">
    <property type="entry name" value="Spore Coat Polysaccharide Biosynthesis Protein SpsA, Chain A"/>
    <property type="match status" value="1"/>
</dbReference>
<proteinExistence type="inferred from homology"/>
<dbReference type="Pfam" id="PF00535">
    <property type="entry name" value="Glycos_transf_2"/>
    <property type="match status" value="1"/>
</dbReference>
<protein>
    <recommendedName>
        <fullName evidence="5">Glycosyltransferase 2-like domain-containing protein</fullName>
    </recommendedName>
</protein>
<dbReference type="CDD" id="cd02525">
    <property type="entry name" value="Succinoglycan_BP_ExoA"/>
    <property type="match status" value="1"/>
</dbReference>
<dbReference type="PANTHER" id="PTHR43630:SF1">
    <property type="entry name" value="POLY-BETA-1,6-N-ACETYL-D-GLUCOSAMINE SYNTHASE"/>
    <property type="match status" value="1"/>
</dbReference>
<evidence type="ECO:0000313" key="6">
    <source>
        <dbReference type="EMBL" id="OLF47881.1"/>
    </source>
</evidence>
<dbReference type="RefSeq" id="WP_075104755.1">
    <property type="nucleotide sequence ID" value="NZ_MSJM01000004.1"/>
</dbReference>
<dbReference type="InterPro" id="IPR001173">
    <property type="entry name" value="Glyco_trans_2-like"/>
</dbReference>
<evidence type="ECO:0000256" key="4">
    <source>
        <dbReference type="SAM" id="Phobius"/>
    </source>
</evidence>
<feature type="transmembrane region" description="Helical" evidence="4">
    <location>
        <begin position="250"/>
        <end position="282"/>
    </location>
</feature>